<reference evidence="1" key="1">
    <citation type="submission" date="2022-11" db="EMBL/GenBank/DDBJ databases">
        <title>Centuries of genome instability and evolution in soft-shell clam transmissible cancer (bioRxiv).</title>
        <authorList>
            <person name="Hart S.F.M."/>
            <person name="Yonemitsu M.A."/>
            <person name="Giersch R.M."/>
            <person name="Beal B.F."/>
            <person name="Arriagada G."/>
            <person name="Davis B.W."/>
            <person name="Ostrander E.A."/>
            <person name="Goff S.P."/>
            <person name="Metzger M.J."/>
        </authorList>
    </citation>
    <scope>NUCLEOTIDE SEQUENCE</scope>
    <source>
        <strain evidence="1">MELC-2E11</strain>
        <tissue evidence="1">Siphon/mantle</tissue>
    </source>
</reference>
<sequence length="242" mass="28634">MDRHKSKTHNKTSLLAYIKHRKSNRHADIARYQKLKKASNLTCKLAYKSYLTNFVDSAANDNPNKFWTFVNNGIIYADHNTKAKILNDQFSSVFNKNETGISMKDMDPPPPLLTHTHTYTYTPSTGPNQVPTRLLKELEEEILTYFYQTSYDTRSIPEDWKTANAFDKVPHLRRLRKLNYYGIRGTSHQWIKDFMRFRTQQFILDGSWKHHLGFSYRREHWQNSEIVQHRAARYATGYHSQN</sequence>
<keyword evidence="2" id="KW-1185">Reference proteome</keyword>
<organism evidence="1 2">
    <name type="scientific">Mya arenaria</name>
    <name type="common">Soft-shell clam</name>
    <dbReference type="NCBI Taxonomy" id="6604"/>
    <lineage>
        <taxon>Eukaryota</taxon>
        <taxon>Metazoa</taxon>
        <taxon>Spiralia</taxon>
        <taxon>Lophotrochozoa</taxon>
        <taxon>Mollusca</taxon>
        <taxon>Bivalvia</taxon>
        <taxon>Autobranchia</taxon>
        <taxon>Heteroconchia</taxon>
        <taxon>Euheterodonta</taxon>
        <taxon>Imparidentia</taxon>
        <taxon>Neoheterodontei</taxon>
        <taxon>Myida</taxon>
        <taxon>Myoidea</taxon>
        <taxon>Myidae</taxon>
        <taxon>Mya</taxon>
    </lineage>
</organism>
<evidence type="ECO:0000313" key="1">
    <source>
        <dbReference type="EMBL" id="WAR21351.1"/>
    </source>
</evidence>
<name>A0ABY7FKT8_MYAAR</name>
<dbReference type="PANTHER" id="PTHR33395:SF22">
    <property type="entry name" value="REVERSE TRANSCRIPTASE DOMAIN-CONTAINING PROTEIN"/>
    <property type="match status" value="1"/>
</dbReference>
<dbReference type="EMBL" id="CP111023">
    <property type="protein sequence ID" value="WAR21351.1"/>
    <property type="molecule type" value="Genomic_DNA"/>
</dbReference>
<dbReference type="Proteomes" id="UP001164746">
    <property type="component" value="Chromosome 12"/>
</dbReference>
<evidence type="ECO:0000313" key="2">
    <source>
        <dbReference type="Proteomes" id="UP001164746"/>
    </source>
</evidence>
<accession>A0ABY7FKT8</accession>
<protein>
    <submittedName>
        <fullName evidence="1">Uncharacterized protein</fullName>
    </submittedName>
</protein>
<gene>
    <name evidence="1" type="ORF">MAR_015325</name>
</gene>
<proteinExistence type="predicted"/>
<dbReference type="PANTHER" id="PTHR33395">
    <property type="entry name" value="TRANSCRIPTASE, PUTATIVE-RELATED-RELATED"/>
    <property type="match status" value="1"/>
</dbReference>